<dbReference type="PANTHER" id="PTHR22118:SF14">
    <property type="entry name" value="DYNEIN AXONEMAL ASSEMBLY FACTOR 3"/>
    <property type="match status" value="1"/>
</dbReference>
<comment type="similarity">
    <text evidence="2">Belongs to the DNAAF3 family.</text>
</comment>
<feature type="compositionally biased region" description="Basic and acidic residues" evidence="5">
    <location>
        <begin position="534"/>
        <end position="547"/>
    </location>
</feature>
<evidence type="ECO:0000256" key="1">
    <source>
        <dbReference type="ARBA" id="ARBA00004496"/>
    </source>
</evidence>
<evidence type="ECO:0000256" key="4">
    <source>
        <dbReference type="ARBA" id="ARBA00022794"/>
    </source>
</evidence>
<name>A0A7S1HUF7_9EUGL</name>
<dbReference type="InterPro" id="IPR027974">
    <property type="entry name" value="DUF4470"/>
</dbReference>
<keyword evidence="3" id="KW-0963">Cytoplasm</keyword>
<accession>A0A7S1HUF7</accession>
<feature type="region of interest" description="Disordered" evidence="5">
    <location>
        <begin position="534"/>
        <end position="594"/>
    </location>
</feature>
<dbReference type="GO" id="GO:0070286">
    <property type="term" value="P:axonemal dynein complex assembly"/>
    <property type="evidence" value="ECO:0007669"/>
    <property type="project" value="InterPro"/>
</dbReference>
<evidence type="ECO:0000259" key="7">
    <source>
        <dbReference type="Pfam" id="PF14740"/>
    </source>
</evidence>
<dbReference type="EMBL" id="HBGA01007366">
    <property type="protein sequence ID" value="CAD8991593.1"/>
    <property type="molecule type" value="Transcribed_RNA"/>
</dbReference>
<evidence type="ECO:0000256" key="5">
    <source>
        <dbReference type="SAM" id="MobiDB-lite"/>
    </source>
</evidence>
<dbReference type="PANTHER" id="PTHR22118">
    <property type="entry name" value="DYNEIN ASSEMBLY FACTOR 3, AXONEMAL"/>
    <property type="match status" value="1"/>
</dbReference>
<evidence type="ECO:0000313" key="8">
    <source>
        <dbReference type="EMBL" id="CAD8991593.1"/>
    </source>
</evidence>
<evidence type="ECO:0000256" key="2">
    <source>
        <dbReference type="ARBA" id="ARBA00010449"/>
    </source>
</evidence>
<dbReference type="GO" id="GO:0005737">
    <property type="term" value="C:cytoplasm"/>
    <property type="evidence" value="ECO:0007669"/>
    <property type="project" value="UniProtKB-SubCell"/>
</dbReference>
<evidence type="ECO:0000259" key="6">
    <source>
        <dbReference type="Pfam" id="PF14737"/>
    </source>
</evidence>
<dbReference type="GO" id="GO:0044458">
    <property type="term" value="P:motile cilium assembly"/>
    <property type="evidence" value="ECO:0007669"/>
    <property type="project" value="TreeGrafter"/>
</dbReference>
<dbReference type="AlphaFoldDB" id="A0A7S1HUF7"/>
<feature type="domain" description="DUF4470" evidence="6">
    <location>
        <begin position="31"/>
        <end position="129"/>
    </location>
</feature>
<reference evidence="8" key="1">
    <citation type="submission" date="2021-01" db="EMBL/GenBank/DDBJ databases">
        <authorList>
            <person name="Corre E."/>
            <person name="Pelletier E."/>
            <person name="Niang G."/>
            <person name="Scheremetjew M."/>
            <person name="Finn R."/>
            <person name="Kale V."/>
            <person name="Holt S."/>
            <person name="Cochrane G."/>
            <person name="Meng A."/>
            <person name="Brown T."/>
            <person name="Cohen L."/>
        </authorList>
    </citation>
    <scope>NUCLEOTIDE SEQUENCE</scope>
    <source>
        <strain evidence="8">NIES-381</strain>
    </source>
</reference>
<feature type="domain" description="Dynein assembly factor 3 C-terminal" evidence="7">
    <location>
        <begin position="159"/>
        <end position="451"/>
    </location>
</feature>
<dbReference type="Pfam" id="PF14737">
    <property type="entry name" value="DUF4470"/>
    <property type="match status" value="1"/>
</dbReference>
<proteinExistence type="inferred from homology"/>
<comment type="subcellular location">
    <subcellularLocation>
        <location evidence="1">Cytoplasm</location>
    </subcellularLocation>
</comment>
<sequence length="594" mass="69146">MSAVSENTTGYAMPPWLKKDPWTGIGKEAVWGFTPAINFLEVLPSDVYCNDDEPVILMVGASDSRHVLKTMAKARVHTGKKVKFILHESNLRTYCRHLMFLQWMLELNENDDLDEKTFQFLELFGNAKLRVETQTWLRSAAQKICKFISDGVGLLASVVDLSAMKSRERDWIEEQVQWWKSDQVNFDIDKAWDNRKRQDLADRYDSQKNMIDWDYHMMLTDLGPLIKFPEYRYFRNDAISFDKDLIDPSKDEKRASYEHVNRSLLHFDRKGKAYYAGDIKNGPFACFGVECPNKKIIIKQQDGSYRYGCGVMALHNVRSWIYEFITGRAWVWSEHVFQWDQTAAKMAVIREESARRNPMQKGSALPFTVAFCTLELETMVKRWVHRDFKVHLVYMGVMAGTYLQPWLLNRIKEKGQLVCETAKFILELNDHQRQAYLEKLDELAFAAKWEREPFYQKVLHMNQLLEEKDEDKGPGKAKRQERMRYPHCTIYVRPVAKKTEDELRFLDLQISEQKQRDEEEEEVARQVRIAKFEASEKERMARRKTEWAAEQAEASEDSQAGEPAPAPEADASATAAQDLLGTGSIANHLEEIDD</sequence>
<gene>
    <name evidence="8" type="ORF">EGYM00392_LOCUS2636</name>
</gene>
<organism evidence="8">
    <name type="scientific">Eutreptiella gymnastica</name>
    <dbReference type="NCBI Taxonomy" id="73025"/>
    <lineage>
        <taxon>Eukaryota</taxon>
        <taxon>Discoba</taxon>
        <taxon>Euglenozoa</taxon>
        <taxon>Euglenida</taxon>
        <taxon>Spirocuta</taxon>
        <taxon>Euglenophyceae</taxon>
        <taxon>Eutreptiales</taxon>
        <taxon>Eutreptiaceae</taxon>
        <taxon>Eutreptiella</taxon>
    </lineage>
</organism>
<feature type="compositionally biased region" description="Low complexity" evidence="5">
    <location>
        <begin position="548"/>
        <end position="578"/>
    </location>
</feature>
<keyword evidence="4" id="KW-0970">Cilium biogenesis/degradation</keyword>
<evidence type="ECO:0000256" key="3">
    <source>
        <dbReference type="ARBA" id="ARBA00022490"/>
    </source>
</evidence>
<dbReference type="InterPro" id="IPR028235">
    <property type="entry name" value="DNAAF3_C"/>
</dbReference>
<dbReference type="Pfam" id="PF14740">
    <property type="entry name" value="DUF4471"/>
    <property type="match status" value="1"/>
</dbReference>
<dbReference type="InterPro" id="IPR039304">
    <property type="entry name" value="DNAAF3"/>
</dbReference>
<protein>
    <recommendedName>
        <fullName evidence="9">DUF4470 domain-containing protein</fullName>
    </recommendedName>
</protein>
<evidence type="ECO:0008006" key="9">
    <source>
        <dbReference type="Google" id="ProtNLM"/>
    </source>
</evidence>